<dbReference type="AlphaFoldDB" id="A0AAD7HH80"/>
<accession>A0AAD7HH80</accession>
<keyword evidence="3" id="KW-1185">Reference proteome</keyword>
<sequence>MRVVLHRRVLVNKVGFSSCCCSKPVVAYYGPDPNSTKEFALVFGSIKGGFGWVVCLFSQVRRQAHIAVSAAAPTPAASNLNPTFAFSTFHCNPPAPTQHAVTQSQYRARNAEAERERGRQRMRRLRESRRARAASSERLRSTPEFARYRVHVERHRGAVYGWYDTDPAYHAAYDRFRFRQAPHEFNREDALFLLHHATPQPPEQVMEEEIELCLAQLNRCTLVLEFDWDDPDAAAGWAALEEHRGGVLTDDDIEFMFRHAVPPPTMANMDACGLCPGTR</sequence>
<comment type="caution">
    <text evidence="2">The sequence shown here is derived from an EMBL/GenBank/DDBJ whole genome shotgun (WGS) entry which is preliminary data.</text>
</comment>
<feature type="region of interest" description="Disordered" evidence="1">
    <location>
        <begin position="97"/>
        <end position="136"/>
    </location>
</feature>
<organism evidence="2 3">
    <name type="scientific">Mycena metata</name>
    <dbReference type="NCBI Taxonomy" id="1033252"/>
    <lineage>
        <taxon>Eukaryota</taxon>
        <taxon>Fungi</taxon>
        <taxon>Dikarya</taxon>
        <taxon>Basidiomycota</taxon>
        <taxon>Agaricomycotina</taxon>
        <taxon>Agaricomycetes</taxon>
        <taxon>Agaricomycetidae</taxon>
        <taxon>Agaricales</taxon>
        <taxon>Marasmiineae</taxon>
        <taxon>Mycenaceae</taxon>
        <taxon>Mycena</taxon>
    </lineage>
</organism>
<dbReference type="EMBL" id="JARKIB010000239">
    <property type="protein sequence ID" value="KAJ7720538.1"/>
    <property type="molecule type" value="Genomic_DNA"/>
</dbReference>
<reference evidence="2" key="1">
    <citation type="submission" date="2023-03" db="EMBL/GenBank/DDBJ databases">
        <title>Massive genome expansion in bonnet fungi (Mycena s.s.) driven by repeated elements and novel gene families across ecological guilds.</title>
        <authorList>
            <consortium name="Lawrence Berkeley National Laboratory"/>
            <person name="Harder C.B."/>
            <person name="Miyauchi S."/>
            <person name="Viragh M."/>
            <person name="Kuo A."/>
            <person name="Thoen E."/>
            <person name="Andreopoulos B."/>
            <person name="Lu D."/>
            <person name="Skrede I."/>
            <person name="Drula E."/>
            <person name="Henrissat B."/>
            <person name="Morin E."/>
            <person name="Kohler A."/>
            <person name="Barry K."/>
            <person name="LaButti K."/>
            <person name="Morin E."/>
            <person name="Salamov A."/>
            <person name="Lipzen A."/>
            <person name="Mereny Z."/>
            <person name="Hegedus B."/>
            <person name="Baldrian P."/>
            <person name="Stursova M."/>
            <person name="Weitz H."/>
            <person name="Taylor A."/>
            <person name="Grigoriev I.V."/>
            <person name="Nagy L.G."/>
            <person name="Martin F."/>
            <person name="Kauserud H."/>
        </authorList>
    </citation>
    <scope>NUCLEOTIDE SEQUENCE</scope>
    <source>
        <strain evidence="2">CBHHK182m</strain>
    </source>
</reference>
<evidence type="ECO:0000256" key="1">
    <source>
        <dbReference type="SAM" id="MobiDB-lite"/>
    </source>
</evidence>
<name>A0AAD7HH80_9AGAR</name>
<gene>
    <name evidence="2" type="ORF">B0H16DRAFT_1792742</name>
</gene>
<evidence type="ECO:0000313" key="3">
    <source>
        <dbReference type="Proteomes" id="UP001215598"/>
    </source>
</evidence>
<protein>
    <submittedName>
        <fullName evidence="2">Uncharacterized protein</fullName>
    </submittedName>
</protein>
<evidence type="ECO:0000313" key="2">
    <source>
        <dbReference type="EMBL" id="KAJ7720538.1"/>
    </source>
</evidence>
<feature type="compositionally biased region" description="Basic and acidic residues" evidence="1">
    <location>
        <begin position="109"/>
        <end position="119"/>
    </location>
</feature>
<dbReference type="Proteomes" id="UP001215598">
    <property type="component" value="Unassembled WGS sequence"/>
</dbReference>
<feature type="compositionally biased region" description="Basic residues" evidence="1">
    <location>
        <begin position="120"/>
        <end position="132"/>
    </location>
</feature>
<proteinExistence type="predicted"/>